<keyword evidence="2 4" id="KW-0547">Nucleotide-binding</keyword>
<dbReference type="EMBL" id="SMAG01000012">
    <property type="protein sequence ID" value="TCS92399.1"/>
    <property type="molecule type" value="Genomic_DNA"/>
</dbReference>
<dbReference type="RefSeq" id="WP_131926698.1">
    <property type="nucleotide sequence ID" value="NZ_SMAG01000012.1"/>
</dbReference>
<dbReference type="GO" id="GO:0046872">
    <property type="term" value="F:metal ion binding"/>
    <property type="evidence" value="ECO:0007669"/>
    <property type="project" value="InterPro"/>
</dbReference>
<name>A0A4R3L0F1_9BACL</name>
<keyword evidence="7" id="KW-1185">Reference proteome</keyword>
<dbReference type="InterPro" id="IPR011761">
    <property type="entry name" value="ATP-grasp"/>
</dbReference>
<feature type="domain" description="ATP-grasp" evidence="5">
    <location>
        <begin position="115"/>
        <end position="314"/>
    </location>
</feature>
<dbReference type="InterPro" id="IPR040570">
    <property type="entry name" value="LAL_C2"/>
</dbReference>
<evidence type="ECO:0000256" key="4">
    <source>
        <dbReference type="PROSITE-ProRule" id="PRU00409"/>
    </source>
</evidence>
<keyword evidence="1" id="KW-0436">Ligase</keyword>
<evidence type="ECO:0000259" key="5">
    <source>
        <dbReference type="PROSITE" id="PS50975"/>
    </source>
</evidence>
<dbReference type="GO" id="GO:0016874">
    <property type="term" value="F:ligase activity"/>
    <property type="evidence" value="ECO:0007669"/>
    <property type="project" value="UniProtKB-KW"/>
</dbReference>
<dbReference type="GO" id="GO:0005524">
    <property type="term" value="F:ATP binding"/>
    <property type="evidence" value="ECO:0007669"/>
    <property type="project" value="UniProtKB-UniRule"/>
</dbReference>
<dbReference type="Proteomes" id="UP000294937">
    <property type="component" value="Unassembled WGS sequence"/>
</dbReference>
<gene>
    <name evidence="6" type="ORF">EDD58_11222</name>
</gene>
<dbReference type="PANTHER" id="PTHR43585:SF2">
    <property type="entry name" value="ATP-GRASP ENZYME FSQD"/>
    <property type="match status" value="1"/>
</dbReference>
<dbReference type="InterPro" id="IPR013815">
    <property type="entry name" value="ATP_grasp_subdomain_1"/>
</dbReference>
<dbReference type="PROSITE" id="PS50975">
    <property type="entry name" value="ATP_GRASP"/>
    <property type="match status" value="1"/>
</dbReference>
<dbReference type="Gene3D" id="3.30.470.20">
    <property type="entry name" value="ATP-grasp fold, B domain"/>
    <property type="match status" value="1"/>
</dbReference>
<keyword evidence="6" id="KW-0456">Lyase</keyword>
<reference evidence="6 7" key="1">
    <citation type="submission" date="2019-03" db="EMBL/GenBank/DDBJ databases">
        <title>Genomic Encyclopedia of Type Strains, Phase IV (KMG-IV): sequencing the most valuable type-strain genomes for metagenomic binning, comparative biology and taxonomic classification.</title>
        <authorList>
            <person name="Goeker M."/>
        </authorList>
    </citation>
    <scope>NUCLEOTIDE SEQUENCE [LARGE SCALE GENOMIC DNA]</scope>
    <source>
        <strain evidence="6 7">DSM 45707</strain>
    </source>
</reference>
<dbReference type="OrthoDB" id="9803907at2"/>
<comment type="caution">
    <text evidence="6">The sequence shown here is derived from an EMBL/GenBank/DDBJ whole genome shotgun (WGS) entry which is preliminary data.</text>
</comment>
<evidence type="ECO:0000256" key="2">
    <source>
        <dbReference type="ARBA" id="ARBA00022741"/>
    </source>
</evidence>
<dbReference type="InterPro" id="IPR052032">
    <property type="entry name" value="ATP-dep_AA_Ligase"/>
</dbReference>
<dbReference type="Pfam" id="PF13535">
    <property type="entry name" value="ATP-grasp_4"/>
    <property type="match status" value="1"/>
</dbReference>
<evidence type="ECO:0000256" key="1">
    <source>
        <dbReference type="ARBA" id="ARBA00022598"/>
    </source>
</evidence>
<protein>
    <submittedName>
        <fullName evidence="6">Argininosuccinate lyase</fullName>
    </submittedName>
</protein>
<dbReference type="Gene3D" id="3.40.50.20">
    <property type="match status" value="1"/>
</dbReference>
<dbReference type="AlphaFoldDB" id="A0A4R3L0F1"/>
<dbReference type="GO" id="GO:0016829">
    <property type="term" value="F:lyase activity"/>
    <property type="evidence" value="ECO:0007669"/>
    <property type="project" value="UniProtKB-KW"/>
</dbReference>
<sequence>MEQYLLFIESNTTGTGMIAIVRAKELGFSPIFITNNPQRYKGLTETECKVIQCDTHSLSEIQQAITEKIETNHIAGITTTSDFYLETVAQLQKIYQLPGNSPEAIRACRHKGLMRQALERSPLIQPRFMMVRSVEEWENAARYMTFPCIVKPVDDSGSNEVKLCHHMKEVSEQVSRIVAIQANVRGQATAQTALIEEYLEGPEYSVEMFSDQQGTHCIGITQKEVMGKPYFVECGHLFPALLSKVQEQQIIEAVQTALEIVGYQFGPSHTEVRWTAQGPAIIEINARLAGGMIPELIRLATGMDLLEQQILTATGKNVELSHENKRVAGITFIMADQLGVLTDYQGTELAEQVAGIQLVKLTATKGSQVLPPQNAYHRLGYLIAAGDSHQQVQQSLAQATTKIQLHIEHHKEG</sequence>
<evidence type="ECO:0000313" key="6">
    <source>
        <dbReference type="EMBL" id="TCS92399.1"/>
    </source>
</evidence>
<evidence type="ECO:0000313" key="7">
    <source>
        <dbReference type="Proteomes" id="UP000294937"/>
    </source>
</evidence>
<dbReference type="PANTHER" id="PTHR43585">
    <property type="entry name" value="FUMIPYRROLE BIOSYNTHESIS PROTEIN C"/>
    <property type="match status" value="1"/>
</dbReference>
<evidence type="ECO:0000256" key="3">
    <source>
        <dbReference type="ARBA" id="ARBA00022840"/>
    </source>
</evidence>
<dbReference type="SUPFAM" id="SSF56059">
    <property type="entry name" value="Glutathione synthetase ATP-binding domain-like"/>
    <property type="match status" value="1"/>
</dbReference>
<accession>A0A4R3L0F1</accession>
<organism evidence="6 7">
    <name type="scientific">Hazenella coriacea</name>
    <dbReference type="NCBI Taxonomy" id="1179467"/>
    <lineage>
        <taxon>Bacteria</taxon>
        <taxon>Bacillati</taxon>
        <taxon>Bacillota</taxon>
        <taxon>Bacilli</taxon>
        <taxon>Bacillales</taxon>
        <taxon>Thermoactinomycetaceae</taxon>
        <taxon>Hazenella</taxon>
    </lineage>
</organism>
<keyword evidence="3 4" id="KW-0067">ATP-binding</keyword>
<proteinExistence type="predicted"/>
<dbReference type="Gene3D" id="3.30.1490.20">
    <property type="entry name" value="ATP-grasp fold, A domain"/>
    <property type="match status" value="1"/>
</dbReference>
<dbReference type="Pfam" id="PF18603">
    <property type="entry name" value="LAL_C2"/>
    <property type="match status" value="1"/>
</dbReference>